<dbReference type="SUPFAM" id="SSF88697">
    <property type="entry name" value="PUA domain-like"/>
    <property type="match status" value="1"/>
</dbReference>
<evidence type="ECO:0000313" key="4">
    <source>
        <dbReference type="EMBL" id="PYE55302.1"/>
    </source>
</evidence>
<protein>
    <submittedName>
        <fullName evidence="4">Putative HNH restriction endonuclease</fullName>
    </submittedName>
</protein>
<sequence>MPGDFPLPVKHWIFQANPKYFDLASHVQTMKLEDVSEWAVYQYASEMSPGDKIALWQSGRQGGIYAFGELIGLPHRKETLADWQKAAGRQDPGSVVKFRITHHLRVHLRRSDLKADPRLAQLSILRMASGTNFKVRPQEWEAFEDLAERSSAAADEQSQAPEQQANHLRQNPPWARDELILVLDLYLRSGRIQLGTKHPEVIALSKLLNDLPIHPPERRDGTFRNVNGVNKKMGNIWFLDPKRPGGLPGGGRGDREVWDEFAHRPEHLHELATAIRTGVAELSTSVEDIDEEGFPEGKLIERLHKRRERNRKLVKQKLLQVQLLQGHLECEVCGFDFRATYGPRGEGFAECHHRLPLSEVGERVALLTDLAVVCANCHRMIHRIRPYLSIEGLQALLSDRARSR</sequence>
<gene>
    <name evidence="4" type="ORF">DES52_103135</name>
</gene>
<keyword evidence="4" id="KW-0540">Nuclease</keyword>
<keyword evidence="4" id="KW-0378">Hydrolase</keyword>
<dbReference type="GO" id="GO:0004519">
    <property type="term" value="F:endonuclease activity"/>
    <property type="evidence" value="ECO:0007669"/>
    <property type="project" value="UniProtKB-KW"/>
</dbReference>
<dbReference type="Pfam" id="PF01844">
    <property type="entry name" value="HNH"/>
    <property type="match status" value="1"/>
</dbReference>
<feature type="domain" description="HNH" evidence="2">
    <location>
        <begin position="330"/>
        <end position="382"/>
    </location>
</feature>
<reference evidence="4 5" key="1">
    <citation type="submission" date="2018-06" db="EMBL/GenBank/DDBJ databases">
        <title>Genomic Encyclopedia of Type Strains, Phase IV (KMG-IV): sequencing the most valuable type-strain genomes for metagenomic binning, comparative biology and taxonomic classification.</title>
        <authorList>
            <person name="Goeker M."/>
        </authorList>
    </citation>
    <scope>NUCLEOTIDE SEQUENCE [LARGE SCALE GENOMIC DNA]</scope>
    <source>
        <strain evidence="4 5">DSM 18048</strain>
    </source>
</reference>
<comment type="caution">
    <text evidence="4">The sequence shown here is derived from an EMBL/GenBank/DDBJ whole genome shotgun (WGS) entry which is preliminary data.</text>
</comment>
<dbReference type="RefSeq" id="WP_110885659.1">
    <property type="nucleotide sequence ID" value="NZ_QJSX01000003.1"/>
</dbReference>
<dbReference type="OrthoDB" id="9779761at2"/>
<dbReference type="EMBL" id="QJSX01000003">
    <property type="protein sequence ID" value="PYE55302.1"/>
    <property type="molecule type" value="Genomic_DNA"/>
</dbReference>
<dbReference type="Proteomes" id="UP000248326">
    <property type="component" value="Unassembled WGS sequence"/>
</dbReference>
<dbReference type="Gene3D" id="3.10.590.10">
    <property type="entry name" value="ph1033 like domains"/>
    <property type="match status" value="1"/>
</dbReference>
<evidence type="ECO:0000259" key="3">
    <source>
        <dbReference type="Pfam" id="PF01878"/>
    </source>
</evidence>
<proteinExistence type="predicted"/>
<dbReference type="Pfam" id="PF01878">
    <property type="entry name" value="EVE"/>
    <property type="match status" value="1"/>
</dbReference>
<dbReference type="InterPro" id="IPR002711">
    <property type="entry name" value="HNH"/>
</dbReference>
<dbReference type="GO" id="GO:0003676">
    <property type="term" value="F:nucleic acid binding"/>
    <property type="evidence" value="ECO:0007669"/>
    <property type="project" value="InterPro"/>
</dbReference>
<keyword evidence="5" id="KW-1185">Reference proteome</keyword>
<feature type="region of interest" description="Disordered" evidence="1">
    <location>
        <begin position="147"/>
        <end position="171"/>
    </location>
</feature>
<feature type="domain" description="EVE" evidence="3">
    <location>
        <begin position="11"/>
        <end position="143"/>
    </location>
</feature>
<name>A0A318SF22_9DEIO</name>
<accession>A0A318SF22</accession>
<dbReference type="InterPro" id="IPR015947">
    <property type="entry name" value="PUA-like_sf"/>
</dbReference>
<evidence type="ECO:0000313" key="5">
    <source>
        <dbReference type="Proteomes" id="UP000248326"/>
    </source>
</evidence>
<organism evidence="4 5">
    <name type="scientific">Deinococcus yavapaiensis KR-236</name>
    <dbReference type="NCBI Taxonomy" id="694435"/>
    <lineage>
        <taxon>Bacteria</taxon>
        <taxon>Thermotogati</taxon>
        <taxon>Deinococcota</taxon>
        <taxon>Deinococci</taxon>
        <taxon>Deinococcales</taxon>
        <taxon>Deinococcaceae</taxon>
        <taxon>Deinococcus</taxon>
    </lineage>
</organism>
<keyword evidence="4" id="KW-0255">Endonuclease</keyword>
<dbReference type="AlphaFoldDB" id="A0A318SF22"/>
<evidence type="ECO:0000259" key="2">
    <source>
        <dbReference type="Pfam" id="PF01844"/>
    </source>
</evidence>
<dbReference type="GO" id="GO:0008270">
    <property type="term" value="F:zinc ion binding"/>
    <property type="evidence" value="ECO:0007669"/>
    <property type="project" value="InterPro"/>
</dbReference>
<evidence type="ECO:0000256" key="1">
    <source>
        <dbReference type="SAM" id="MobiDB-lite"/>
    </source>
</evidence>
<feature type="compositionally biased region" description="Polar residues" evidence="1">
    <location>
        <begin position="156"/>
        <end position="169"/>
    </location>
</feature>
<dbReference type="InterPro" id="IPR002740">
    <property type="entry name" value="EVE_domain"/>
</dbReference>